<dbReference type="GeneTree" id="ENSGT00390000013368"/>
<dbReference type="PROSITE" id="PS50164">
    <property type="entry name" value="GIY_YIG"/>
    <property type="match status" value="1"/>
</dbReference>
<protein>
    <recommendedName>
        <fullName evidence="1">GIY-YIG domain-containing protein</fullName>
    </recommendedName>
</protein>
<dbReference type="InterPro" id="IPR000305">
    <property type="entry name" value="GIY-YIG_endonuc"/>
</dbReference>
<dbReference type="InterPro" id="IPR035901">
    <property type="entry name" value="GIY-YIG_endonuc_sf"/>
</dbReference>
<evidence type="ECO:0000313" key="2">
    <source>
        <dbReference type="Ensembl" id="ENSEBUP00000011307.1"/>
    </source>
</evidence>
<name>A0A8C4Q7R0_EPTBU</name>
<dbReference type="GO" id="GO:0017108">
    <property type="term" value="F:5'-flap endonuclease activity"/>
    <property type="evidence" value="ECO:0007669"/>
    <property type="project" value="TreeGrafter"/>
</dbReference>
<dbReference type="InterPro" id="IPR050381">
    <property type="entry name" value="SLX1_endonuclease"/>
</dbReference>
<evidence type="ECO:0000313" key="3">
    <source>
        <dbReference type="Proteomes" id="UP000694388"/>
    </source>
</evidence>
<dbReference type="PANTHER" id="PTHR20208">
    <property type="entry name" value="STRUCTURE-SPECIFIC ENDONUCLEASE SUBUNIT SLX1"/>
    <property type="match status" value="1"/>
</dbReference>
<dbReference type="Gene3D" id="3.40.1440.10">
    <property type="entry name" value="GIY-YIG endonuclease"/>
    <property type="match status" value="1"/>
</dbReference>
<dbReference type="GO" id="GO:0033557">
    <property type="term" value="C:Slx1-Slx4 complex"/>
    <property type="evidence" value="ECO:0007669"/>
    <property type="project" value="TreeGrafter"/>
</dbReference>
<dbReference type="GO" id="GO:0000724">
    <property type="term" value="P:double-strand break repair via homologous recombination"/>
    <property type="evidence" value="ECO:0007669"/>
    <property type="project" value="TreeGrafter"/>
</dbReference>
<dbReference type="AlphaFoldDB" id="A0A8C4Q7R0"/>
<reference evidence="2" key="1">
    <citation type="submission" date="2025-08" db="UniProtKB">
        <authorList>
            <consortium name="Ensembl"/>
        </authorList>
    </citation>
    <scope>IDENTIFICATION</scope>
</reference>
<keyword evidence="3" id="KW-1185">Reference proteome</keyword>
<dbReference type="GO" id="GO:0008821">
    <property type="term" value="F:crossover junction DNA endonuclease activity"/>
    <property type="evidence" value="ECO:0007669"/>
    <property type="project" value="TreeGrafter"/>
</dbReference>
<organism evidence="2 3">
    <name type="scientific">Eptatretus burgeri</name>
    <name type="common">Inshore hagfish</name>
    <dbReference type="NCBI Taxonomy" id="7764"/>
    <lineage>
        <taxon>Eukaryota</taxon>
        <taxon>Metazoa</taxon>
        <taxon>Chordata</taxon>
        <taxon>Craniata</taxon>
        <taxon>Vertebrata</taxon>
        <taxon>Cyclostomata</taxon>
        <taxon>Myxini</taxon>
        <taxon>Myxiniformes</taxon>
        <taxon>Myxinidae</taxon>
        <taxon>Eptatretinae</taxon>
        <taxon>Eptatretus</taxon>
    </lineage>
</organism>
<proteinExistence type="predicted"/>
<dbReference type="Ensembl" id="ENSEBUT00000011875.1">
    <property type="protein sequence ID" value="ENSEBUP00000011307.1"/>
    <property type="gene ID" value="ENSEBUG00000007267.1"/>
</dbReference>
<evidence type="ECO:0000259" key="1">
    <source>
        <dbReference type="PROSITE" id="PS50164"/>
    </source>
</evidence>
<sequence length="101" mass="11249">MTVTLAGLPSLKNTMVVEVEGFFGVYLLYSVNPKFRGRTYVGFTVNPERRVRQHNAGRKRGGAWRTSGRGPCFLSPAAWRKGGYCCHPGRLAVRPSGRQHL</sequence>
<dbReference type="SUPFAM" id="SSF82771">
    <property type="entry name" value="GIY-YIG endonuclease"/>
    <property type="match status" value="1"/>
</dbReference>
<dbReference type="PANTHER" id="PTHR20208:SF10">
    <property type="entry name" value="STRUCTURE-SPECIFIC ENDONUCLEASE SUBUNIT SLX1"/>
    <property type="match status" value="1"/>
</dbReference>
<dbReference type="Pfam" id="PF01541">
    <property type="entry name" value="GIY-YIG"/>
    <property type="match status" value="1"/>
</dbReference>
<accession>A0A8C4Q7R0</accession>
<feature type="domain" description="GIY-YIG" evidence="1">
    <location>
        <begin position="21"/>
        <end position="101"/>
    </location>
</feature>
<dbReference type="Proteomes" id="UP000694388">
    <property type="component" value="Unplaced"/>
</dbReference>
<reference evidence="2" key="2">
    <citation type="submission" date="2025-09" db="UniProtKB">
        <authorList>
            <consortium name="Ensembl"/>
        </authorList>
    </citation>
    <scope>IDENTIFICATION</scope>
</reference>